<evidence type="ECO:0000256" key="1">
    <source>
        <dbReference type="ARBA" id="ARBA00004251"/>
    </source>
</evidence>
<dbReference type="SUPFAM" id="SSF63825">
    <property type="entry name" value="YWTD domain"/>
    <property type="match status" value="1"/>
</dbReference>
<evidence type="ECO:0000256" key="13">
    <source>
        <dbReference type="ARBA" id="ARBA00040020"/>
    </source>
</evidence>
<keyword evidence="8" id="KW-0896">Oogenesis</keyword>
<feature type="repeat" description="LDL-receptor class B" evidence="15">
    <location>
        <begin position="200"/>
        <end position="245"/>
    </location>
</feature>
<dbReference type="InterPro" id="IPR000033">
    <property type="entry name" value="LDLR_classB_rpt"/>
</dbReference>
<organism evidence="19 20">
    <name type="scientific">Aquatica leii</name>
    <dbReference type="NCBI Taxonomy" id="1421715"/>
    <lineage>
        <taxon>Eukaryota</taxon>
        <taxon>Metazoa</taxon>
        <taxon>Ecdysozoa</taxon>
        <taxon>Arthropoda</taxon>
        <taxon>Hexapoda</taxon>
        <taxon>Insecta</taxon>
        <taxon>Pterygota</taxon>
        <taxon>Neoptera</taxon>
        <taxon>Endopterygota</taxon>
        <taxon>Coleoptera</taxon>
        <taxon>Polyphaga</taxon>
        <taxon>Elateriformia</taxon>
        <taxon>Elateroidea</taxon>
        <taxon>Lampyridae</taxon>
        <taxon>Luciolinae</taxon>
        <taxon>Aquatica</taxon>
    </lineage>
</organism>
<feature type="disulfide bond" evidence="14">
    <location>
        <begin position="387"/>
        <end position="397"/>
    </location>
</feature>
<evidence type="ECO:0000256" key="15">
    <source>
        <dbReference type="PROSITE-ProRule" id="PRU00461"/>
    </source>
</evidence>
<evidence type="ECO:0000313" key="19">
    <source>
        <dbReference type="EMBL" id="KAK4876883.1"/>
    </source>
</evidence>
<feature type="transmembrane region" description="Helical" evidence="16">
    <location>
        <begin position="488"/>
        <end position="510"/>
    </location>
</feature>
<feature type="repeat" description="LDL-receptor class B" evidence="15">
    <location>
        <begin position="155"/>
        <end position="199"/>
    </location>
</feature>
<dbReference type="SMART" id="SM00135">
    <property type="entry name" value="LY"/>
    <property type="match status" value="3"/>
</dbReference>
<evidence type="ECO:0000256" key="12">
    <source>
        <dbReference type="ARBA" id="ARBA00038070"/>
    </source>
</evidence>
<keyword evidence="11" id="KW-0325">Glycoprotein</keyword>
<dbReference type="Pfam" id="PF00058">
    <property type="entry name" value="Ldl_recept_b"/>
    <property type="match status" value="1"/>
</dbReference>
<evidence type="ECO:0000256" key="4">
    <source>
        <dbReference type="ARBA" id="ARBA00022729"/>
    </source>
</evidence>
<proteinExistence type="inferred from homology"/>
<dbReference type="AlphaFoldDB" id="A0AAN7SMX2"/>
<evidence type="ECO:0000256" key="10">
    <source>
        <dbReference type="ARBA" id="ARBA00023157"/>
    </source>
</evidence>
<evidence type="ECO:0000256" key="3">
    <source>
        <dbReference type="ARBA" id="ARBA00022536"/>
    </source>
</evidence>
<comment type="subcellular location">
    <subcellularLocation>
        <location evidence="1">Cell membrane</location>
        <topology evidence="1">Single-pass type I membrane protein</topology>
    </subcellularLocation>
</comment>
<dbReference type="PROSITE" id="PS51120">
    <property type="entry name" value="LDLRB"/>
    <property type="match status" value="2"/>
</dbReference>
<protein>
    <recommendedName>
        <fullName evidence="13">Protein cueball</fullName>
    </recommendedName>
</protein>
<dbReference type="Proteomes" id="UP001353858">
    <property type="component" value="Unassembled WGS sequence"/>
</dbReference>
<dbReference type="InterPro" id="IPR011042">
    <property type="entry name" value="6-blade_b-propeller_TolB-like"/>
</dbReference>
<comment type="caution">
    <text evidence="19">The sequence shown here is derived from an EMBL/GenBank/DDBJ whole genome shotgun (WGS) entry which is preliminary data.</text>
</comment>
<accession>A0AAN7SMX2</accession>
<evidence type="ECO:0000256" key="11">
    <source>
        <dbReference type="ARBA" id="ARBA00023180"/>
    </source>
</evidence>
<dbReference type="SUPFAM" id="SSF57196">
    <property type="entry name" value="EGF/Laminin"/>
    <property type="match status" value="2"/>
</dbReference>
<dbReference type="Gene3D" id="2.10.25.10">
    <property type="entry name" value="Laminin"/>
    <property type="match status" value="2"/>
</dbReference>
<keyword evidence="16" id="KW-1133">Transmembrane helix</keyword>
<evidence type="ECO:0000256" key="16">
    <source>
        <dbReference type="SAM" id="Phobius"/>
    </source>
</evidence>
<keyword evidence="2" id="KW-1003">Cell membrane</keyword>
<feature type="chain" id="PRO_5042869888" description="Protein cueball" evidence="17">
    <location>
        <begin position="18"/>
        <end position="590"/>
    </location>
</feature>
<comment type="caution">
    <text evidence="14">Lacks conserved residue(s) required for the propagation of feature annotation.</text>
</comment>
<reference evidence="20" key="1">
    <citation type="submission" date="2023-01" db="EMBL/GenBank/DDBJ databases">
        <title>Key to firefly adult light organ development and bioluminescence: homeobox transcription factors regulate luciferase expression and transportation to peroxisome.</title>
        <authorList>
            <person name="Fu X."/>
        </authorList>
    </citation>
    <scope>NUCLEOTIDE SEQUENCE [LARGE SCALE GENOMIC DNA]</scope>
</reference>
<keyword evidence="16" id="KW-0812">Transmembrane</keyword>
<dbReference type="GO" id="GO:0007283">
    <property type="term" value="P:spermatogenesis"/>
    <property type="evidence" value="ECO:0007669"/>
    <property type="project" value="UniProtKB-KW"/>
</dbReference>
<keyword evidence="9 16" id="KW-0472">Membrane</keyword>
<dbReference type="PANTHER" id="PTHR46513">
    <property type="entry name" value="VITELLOGENIN RECEPTOR-LIKE PROTEIN-RELATED-RELATED"/>
    <property type="match status" value="1"/>
</dbReference>
<dbReference type="PROSITE" id="PS50026">
    <property type="entry name" value="EGF_3"/>
    <property type="match status" value="1"/>
</dbReference>
<sequence length="590" mass="67421">MFIKLGVILFVVQITTSQKESSEWDLAVATNDQVELLYSNGSLLGSAVQQFNKLKALTFDSIRHQFLVSDVDQKNDTIYSVQLTKPTDVIPIVTNLPDDVKGLAIDPITDILYWADSLNKSIKYISLKDPLHESKVFLQFDNQNPHGISIDVCRRYIYWTNSDIDNPTIERASLDNQTQEVIVSNGLYMPTGITVDQFAQRIVWADKREGIYYRIESSNLDGSQREVLHEGTHQRPFGVAVDAEAVYWTDINNNALWRKKKRIEEHPEKLRHFKENPFGLVSNKLVKNITECTLFFDVKEHYNGPAKEYFKIEMDYDDKDEVIHCLNGGEIEEDGCKCKRGFTGDQCEISLCNNYCLRGNCHISSIGYPQCRCPLGFVGSRCERNLCDNFCLNDGECFKNSNSTFGVGCQCQDGYFGRRCEMNFNAKELCEIFCKEKRSDVLMSENNKLICRCDEGSFNLLKDGGDLTAYELVGDHPSILNHFRDPGFLVLSACMLVMLVLIITLSIIVCKLRRRPRIKKRIIVNKNVTPLTYRPQPNSQQCEITIENCCNMNVCETPCFEPPQLRGFQVSKKEEKKTLLSNIENGEDLY</sequence>
<dbReference type="GO" id="GO:0042813">
    <property type="term" value="F:Wnt receptor activity"/>
    <property type="evidence" value="ECO:0007669"/>
    <property type="project" value="TreeGrafter"/>
</dbReference>
<keyword evidence="5" id="KW-0677">Repeat</keyword>
<gene>
    <name evidence="19" type="ORF">RN001_009389</name>
</gene>
<keyword evidence="10 14" id="KW-1015">Disulfide bond</keyword>
<dbReference type="GO" id="GO:0017147">
    <property type="term" value="F:Wnt-protein binding"/>
    <property type="evidence" value="ECO:0007669"/>
    <property type="project" value="TreeGrafter"/>
</dbReference>
<evidence type="ECO:0000259" key="18">
    <source>
        <dbReference type="PROSITE" id="PS50026"/>
    </source>
</evidence>
<comment type="similarity">
    <text evidence="12">Belongs to the cueball family.</text>
</comment>
<dbReference type="EMBL" id="JARPUR010000004">
    <property type="protein sequence ID" value="KAK4876883.1"/>
    <property type="molecule type" value="Genomic_DNA"/>
</dbReference>
<dbReference type="GO" id="GO:0060070">
    <property type="term" value="P:canonical Wnt signaling pathway"/>
    <property type="evidence" value="ECO:0007669"/>
    <property type="project" value="TreeGrafter"/>
</dbReference>
<feature type="domain" description="EGF-like" evidence="18">
    <location>
        <begin position="383"/>
        <end position="421"/>
    </location>
</feature>
<evidence type="ECO:0000256" key="14">
    <source>
        <dbReference type="PROSITE-ProRule" id="PRU00076"/>
    </source>
</evidence>
<evidence type="ECO:0000256" key="5">
    <source>
        <dbReference type="ARBA" id="ARBA00022737"/>
    </source>
</evidence>
<keyword evidence="6" id="KW-0221">Differentiation</keyword>
<feature type="disulfide bond" evidence="14">
    <location>
        <begin position="411"/>
        <end position="420"/>
    </location>
</feature>
<dbReference type="Gene3D" id="2.120.10.30">
    <property type="entry name" value="TolB, C-terminal domain"/>
    <property type="match status" value="1"/>
</dbReference>
<evidence type="ECO:0000256" key="6">
    <source>
        <dbReference type="ARBA" id="ARBA00022782"/>
    </source>
</evidence>
<evidence type="ECO:0000313" key="20">
    <source>
        <dbReference type="Proteomes" id="UP001353858"/>
    </source>
</evidence>
<dbReference type="InterPro" id="IPR000742">
    <property type="entry name" value="EGF"/>
</dbReference>
<keyword evidence="4 17" id="KW-0732">Signal</keyword>
<dbReference type="PANTHER" id="PTHR46513:SF42">
    <property type="entry name" value="PROTEIN CUEBALL"/>
    <property type="match status" value="1"/>
</dbReference>
<dbReference type="GO" id="GO:0005886">
    <property type="term" value="C:plasma membrane"/>
    <property type="evidence" value="ECO:0007669"/>
    <property type="project" value="UniProtKB-SubCell"/>
</dbReference>
<dbReference type="PROSITE" id="PS00022">
    <property type="entry name" value="EGF_1"/>
    <property type="match status" value="1"/>
</dbReference>
<evidence type="ECO:0000256" key="9">
    <source>
        <dbReference type="ARBA" id="ARBA00023136"/>
    </source>
</evidence>
<dbReference type="PROSITE" id="PS01186">
    <property type="entry name" value="EGF_2"/>
    <property type="match status" value="1"/>
</dbReference>
<evidence type="ECO:0000256" key="8">
    <source>
        <dbReference type="ARBA" id="ARBA00022943"/>
    </source>
</evidence>
<dbReference type="InterPro" id="IPR050778">
    <property type="entry name" value="Cueball_EGF_LRP_Nidogen"/>
</dbReference>
<dbReference type="GO" id="GO:0048477">
    <property type="term" value="P:oogenesis"/>
    <property type="evidence" value="ECO:0007669"/>
    <property type="project" value="UniProtKB-KW"/>
</dbReference>
<dbReference type="SMART" id="SM00181">
    <property type="entry name" value="EGF"/>
    <property type="match status" value="2"/>
</dbReference>
<evidence type="ECO:0000256" key="17">
    <source>
        <dbReference type="SAM" id="SignalP"/>
    </source>
</evidence>
<evidence type="ECO:0000256" key="2">
    <source>
        <dbReference type="ARBA" id="ARBA00022475"/>
    </source>
</evidence>
<keyword evidence="7" id="KW-0744">Spermatogenesis</keyword>
<name>A0AAN7SMX2_9COLE</name>
<keyword evidence="3 14" id="KW-0245">EGF-like domain</keyword>
<feature type="signal peptide" evidence="17">
    <location>
        <begin position="1"/>
        <end position="17"/>
    </location>
</feature>
<keyword evidence="20" id="KW-1185">Reference proteome</keyword>
<evidence type="ECO:0000256" key="7">
    <source>
        <dbReference type="ARBA" id="ARBA00022871"/>
    </source>
</evidence>